<dbReference type="EMBL" id="VGIR01000032">
    <property type="protein sequence ID" value="MBM3331512.1"/>
    <property type="molecule type" value="Genomic_DNA"/>
</dbReference>
<dbReference type="Gene3D" id="3.40.50.720">
    <property type="entry name" value="NAD(P)-binding Rossmann-like Domain"/>
    <property type="match status" value="1"/>
</dbReference>
<accession>A0A938BTE3</accession>
<dbReference type="Pfam" id="PF01408">
    <property type="entry name" value="GFO_IDH_MocA"/>
    <property type="match status" value="1"/>
</dbReference>
<dbReference type="SUPFAM" id="SSF51735">
    <property type="entry name" value="NAD(P)-binding Rossmann-fold domains"/>
    <property type="match status" value="1"/>
</dbReference>
<dbReference type="InterPro" id="IPR036291">
    <property type="entry name" value="NAD(P)-bd_dom_sf"/>
</dbReference>
<gene>
    <name evidence="2" type="ORF">FJY68_06625</name>
</gene>
<reference evidence="2" key="1">
    <citation type="submission" date="2019-03" db="EMBL/GenBank/DDBJ databases">
        <title>Lake Tanganyika Metagenome-Assembled Genomes (MAGs).</title>
        <authorList>
            <person name="Tran P."/>
        </authorList>
    </citation>
    <scope>NUCLEOTIDE SEQUENCE</scope>
    <source>
        <strain evidence="2">K_DeepCast_150m_m2_040</strain>
    </source>
</reference>
<name>A0A938BTE3_UNCW3</name>
<organism evidence="2 3">
    <name type="scientific">candidate division WOR-3 bacterium</name>
    <dbReference type="NCBI Taxonomy" id="2052148"/>
    <lineage>
        <taxon>Bacteria</taxon>
        <taxon>Bacteria division WOR-3</taxon>
    </lineage>
</organism>
<dbReference type="AlphaFoldDB" id="A0A938BTE3"/>
<dbReference type="Proteomes" id="UP000779900">
    <property type="component" value="Unassembled WGS sequence"/>
</dbReference>
<sequence>MRPVGIGLAGLGRWGRNYVKALLVLPECRLVAMADTDPAIRDRLSAETGIAVRESADELFSEPEVEAVVIATPDRTHCSLAATALAAGRDVLIEKPMALQPVEAEVLAAQAESGGRVLAVGHTAVYHPGFAELVDEIRSRPPDAERRASAIRTSSGYSDGRSHPILDLCPHDIAIAVLLFGTPAAARARSNGKSVEYEVRFQGGELLNGRAEWHDPPHVRRFEVAGANSTLRDEAGGPSSRDIRETLLGRQCLDFAECCRTRRQPLSNGRVGLAVMRCISALATSCAGSGDWVQLKPGLRIPDGECRVPDSGPRPSELGVRA</sequence>
<dbReference type="InterPro" id="IPR051450">
    <property type="entry name" value="Gfo/Idh/MocA_Oxidoreductases"/>
</dbReference>
<dbReference type="GO" id="GO:0000166">
    <property type="term" value="F:nucleotide binding"/>
    <property type="evidence" value="ECO:0007669"/>
    <property type="project" value="InterPro"/>
</dbReference>
<dbReference type="PANTHER" id="PTHR43377">
    <property type="entry name" value="BILIVERDIN REDUCTASE A"/>
    <property type="match status" value="1"/>
</dbReference>
<feature type="domain" description="Gfo/Idh/MocA-like oxidoreductase N-terminal" evidence="1">
    <location>
        <begin position="5"/>
        <end position="122"/>
    </location>
</feature>
<proteinExistence type="predicted"/>
<comment type="caution">
    <text evidence="2">The sequence shown here is derived from an EMBL/GenBank/DDBJ whole genome shotgun (WGS) entry which is preliminary data.</text>
</comment>
<evidence type="ECO:0000259" key="1">
    <source>
        <dbReference type="Pfam" id="PF01408"/>
    </source>
</evidence>
<dbReference type="InterPro" id="IPR000683">
    <property type="entry name" value="Gfo/Idh/MocA-like_OxRdtase_N"/>
</dbReference>
<dbReference type="PANTHER" id="PTHR43377:SF6">
    <property type="entry name" value="GFO_IDH_MOCA-LIKE OXIDOREDUCTASE N-TERMINAL DOMAIN-CONTAINING PROTEIN"/>
    <property type="match status" value="1"/>
</dbReference>
<evidence type="ECO:0000313" key="3">
    <source>
        <dbReference type="Proteomes" id="UP000779900"/>
    </source>
</evidence>
<protein>
    <submittedName>
        <fullName evidence="2">Gfo/Idh/MocA family oxidoreductase</fullName>
    </submittedName>
</protein>
<dbReference type="Gene3D" id="3.30.360.10">
    <property type="entry name" value="Dihydrodipicolinate Reductase, domain 2"/>
    <property type="match status" value="1"/>
</dbReference>
<evidence type="ECO:0000313" key="2">
    <source>
        <dbReference type="EMBL" id="MBM3331512.1"/>
    </source>
</evidence>
<dbReference type="SUPFAM" id="SSF55347">
    <property type="entry name" value="Glyceraldehyde-3-phosphate dehydrogenase-like, C-terminal domain"/>
    <property type="match status" value="1"/>
</dbReference>